<comment type="catalytic activity">
    <reaction evidence="12">
        <text>2'-deoxyribonucleotide-(2'-deoxyribose 5'-phosphate)-2'-deoxyribonucleotide-DNA = a 3'-end 2'-deoxyribonucleotide-(2,3-dehydro-2,3-deoxyribose 5'-phosphate)-DNA + a 5'-end 5'-phospho-2'-deoxyribonucleoside-DNA + H(+)</text>
        <dbReference type="Rhea" id="RHEA:66592"/>
        <dbReference type="Rhea" id="RHEA-COMP:13180"/>
        <dbReference type="Rhea" id="RHEA-COMP:16897"/>
        <dbReference type="Rhea" id="RHEA-COMP:17067"/>
        <dbReference type="ChEBI" id="CHEBI:15378"/>
        <dbReference type="ChEBI" id="CHEBI:136412"/>
        <dbReference type="ChEBI" id="CHEBI:157695"/>
        <dbReference type="ChEBI" id="CHEBI:167181"/>
        <dbReference type="EC" id="4.2.99.18"/>
    </reaction>
</comment>
<evidence type="ECO:0000256" key="10">
    <source>
        <dbReference type="ARBA" id="ARBA00023295"/>
    </source>
</evidence>
<evidence type="ECO:0000259" key="15">
    <source>
        <dbReference type="SMART" id="SM00478"/>
    </source>
</evidence>
<dbReference type="EMBL" id="MU826834">
    <property type="protein sequence ID" value="KAJ7372861.1"/>
    <property type="molecule type" value="Genomic_DNA"/>
</dbReference>
<keyword evidence="17" id="KW-1185">Reference proteome</keyword>
<dbReference type="SMART" id="SM00478">
    <property type="entry name" value="ENDO3c"/>
    <property type="match status" value="1"/>
</dbReference>
<dbReference type="Gene3D" id="1.10.340.30">
    <property type="entry name" value="Hypothetical protein, domain 2"/>
    <property type="match status" value="1"/>
</dbReference>
<dbReference type="Proteomes" id="UP001163046">
    <property type="component" value="Unassembled WGS sequence"/>
</dbReference>
<evidence type="ECO:0000256" key="8">
    <source>
        <dbReference type="ARBA" id="ARBA00023242"/>
    </source>
</evidence>
<comment type="caution">
    <text evidence="16">The sequence shown here is derived from an EMBL/GenBank/DDBJ whole genome shotgun (WGS) entry which is preliminary data.</text>
</comment>
<dbReference type="PANTHER" id="PTHR10242">
    <property type="entry name" value="8-OXOGUANINE DNA GLYCOSYLASE"/>
    <property type="match status" value="1"/>
</dbReference>
<evidence type="ECO:0000256" key="3">
    <source>
        <dbReference type="ARBA" id="ARBA00012720"/>
    </source>
</evidence>
<dbReference type="PANTHER" id="PTHR10242:SF2">
    <property type="entry name" value="N-GLYCOSYLASE_DNA LYASE"/>
    <property type="match status" value="1"/>
</dbReference>
<dbReference type="FunFam" id="1.10.340.30:FF:000006">
    <property type="entry name" value="N-glycosylase/DNA lyase isoform X2"/>
    <property type="match status" value="1"/>
</dbReference>
<keyword evidence="7 16" id="KW-0456">Lyase</keyword>
<comment type="function">
    <text evidence="11">DNA repair enzyme that incises DNA at 8-oxoG residues. Excises 7,8-dihydro-8-oxoguanine and 2,6-diamino-4-hydroxy-5-N-methylformamidopyrimidine (FAPY) from damaged DNA. Has a beta-lyase activity that nicks DNA 3' to the lesion.</text>
</comment>
<evidence type="ECO:0000256" key="14">
    <source>
        <dbReference type="SAM" id="MobiDB-lite"/>
    </source>
</evidence>
<proteinExistence type="inferred from homology"/>
<dbReference type="InterPro" id="IPR052054">
    <property type="entry name" value="Oxidative_DNA_repair_enzyme"/>
</dbReference>
<keyword evidence="5" id="KW-0378">Hydrolase</keyword>
<keyword evidence="8" id="KW-0539">Nucleus</keyword>
<evidence type="ECO:0000256" key="7">
    <source>
        <dbReference type="ARBA" id="ARBA00023239"/>
    </source>
</evidence>
<dbReference type="InterPro" id="IPR023170">
    <property type="entry name" value="HhH_base_excis_C"/>
</dbReference>
<feature type="region of interest" description="Disordered" evidence="14">
    <location>
        <begin position="205"/>
        <end position="239"/>
    </location>
</feature>
<evidence type="ECO:0000256" key="6">
    <source>
        <dbReference type="ARBA" id="ARBA00023204"/>
    </source>
</evidence>
<dbReference type="EC" id="4.2.99.18" evidence="3"/>
<evidence type="ECO:0000256" key="4">
    <source>
        <dbReference type="ARBA" id="ARBA00022763"/>
    </source>
</evidence>
<keyword evidence="10" id="KW-0326">Glycosidase</keyword>
<protein>
    <recommendedName>
        <fullName evidence="13">N-glycosylase/DNA lyase</fullName>
        <ecNumber evidence="3">4.2.99.18</ecNumber>
    </recommendedName>
</protein>
<evidence type="ECO:0000313" key="16">
    <source>
        <dbReference type="EMBL" id="KAJ7372861.1"/>
    </source>
</evidence>
<feature type="domain" description="HhH-GPD" evidence="15">
    <location>
        <begin position="20"/>
        <end position="187"/>
    </location>
</feature>
<dbReference type="AlphaFoldDB" id="A0A9W9Z0R8"/>
<organism evidence="16 17">
    <name type="scientific">Desmophyllum pertusum</name>
    <dbReference type="NCBI Taxonomy" id="174260"/>
    <lineage>
        <taxon>Eukaryota</taxon>
        <taxon>Metazoa</taxon>
        <taxon>Cnidaria</taxon>
        <taxon>Anthozoa</taxon>
        <taxon>Hexacorallia</taxon>
        <taxon>Scleractinia</taxon>
        <taxon>Caryophylliina</taxon>
        <taxon>Caryophylliidae</taxon>
        <taxon>Desmophyllum</taxon>
    </lineage>
</organism>
<comment type="subcellular location">
    <subcellularLocation>
        <location evidence="1">Nucleus</location>
    </subcellularLocation>
</comment>
<evidence type="ECO:0000313" key="17">
    <source>
        <dbReference type="Proteomes" id="UP001163046"/>
    </source>
</evidence>
<dbReference type="GO" id="GO:0034039">
    <property type="term" value="F:8-oxo-7,8-dihydroguanine DNA N-glycosylase activity"/>
    <property type="evidence" value="ECO:0007669"/>
    <property type="project" value="TreeGrafter"/>
</dbReference>
<evidence type="ECO:0000256" key="2">
    <source>
        <dbReference type="ARBA" id="ARBA00010679"/>
    </source>
</evidence>
<dbReference type="Pfam" id="PF00730">
    <property type="entry name" value="HhH-GPD"/>
    <property type="match status" value="1"/>
</dbReference>
<evidence type="ECO:0000256" key="1">
    <source>
        <dbReference type="ARBA" id="ARBA00004123"/>
    </source>
</evidence>
<dbReference type="OrthoDB" id="238681at2759"/>
<dbReference type="CDD" id="cd00056">
    <property type="entry name" value="ENDO3c"/>
    <property type="match status" value="1"/>
</dbReference>
<dbReference type="SUPFAM" id="SSF48150">
    <property type="entry name" value="DNA-glycosylase"/>
    <property type="match status" value="1"/>
</dbReference>
<evidence type="ECO:0000256" key="12">
    <source>
        <dbReference type="ARBA" id="ARBA00044632"/>
    </source>
</evidence>
<sequence length="239" mass="26831">MRGVRVLRQDPVETLFAFICSSNNNIPRISGMVEKLCHEYGEFLGEIGDVAYYAFPNMKDLKGSRVEEHLRSVGFGYRAKFISQCASYILQHHDSEWLEILRSASYNDAHAALCQLPGVGAKVADCVCLMSLDKHEAVPVDTHVWQITAKHYMPHLVTTKSLTAKVYKQIGDHYRALFGEYAGWAQSVLFTADLKRFQDTQSISHANLKSSSSKRSVESQSKSTSSYKVSAKKKKKSSK</sequence>
<feature type="compositionally biased region" description="Basic residues" evidence="14">
    <location>
        <begin position="230"/>
        <end position="239"/>
    </location>
</feature>
<dbReference type="Gene3D" id="1.10.1670.10">
    <property type="entry name" value="Helix-hairpin-Helix base-excision DNA repair enzymes (C-terminal)"/>
    <property type="match status" value="1"/>
</dbReference>
<dbReference type="FunFam" id="1.10.1670.10:FF:000005">
    <property type="entry name" value="N-glycosylase/DNA lyase OGG1"/>
    <property type="match status" value="1"/>
</dbReference>
<reference evidence="16" key="1">
    <citation type="submission" date="2023-01" db="EMBL/GenBank/DDBJ databases">
        <title>Genome assembly of the deep-sea coral Lophelia pertusa.</title>
        <authorList>
            <person name="Herrera S."/>
            <person name="Cordes E."/>
        </authorList>
    </citation>
    <scope>NUCLEOTIDE SEQUENCE</scope>
    <source>
        <strain evidence="16">USNM1676648</strain>
        <tissue evidence="16">Polyp</tissue>
    </source>
</reference>
<evidence type="ECO:0000256" key="5">
    <source>
        <dbReference type="ARBA" id="ARBA00022801"/>
    </source>
</evidence>
<dbReference type="GO" id="GO:0006285">
    <property type="term" value="P:base-excision repair, AP site formation"/>
    <property type="evidence" value="ECO:0007669"/>
    <property type="project" value="TreeGrafter"/>
</dbReference>
<gene>
    <name evidence="16" type="primary">OGG1</name>
    <name evidence="16" type="ORF">OS493_016787</name>
</gene>
<evidence type="ECO:0000256" key="9">
    <source>
        <dbReference type="ARBA" id="ARBA00023268"/>
    </source>
</evidence>
<name>A0A9W9Z0R8_9CNID</name>
<dbReference type="GO" id="GO:0140078">
    <property type="term" value="F:class I DNA-(apurinic or apyrimidinic site) endonuclease activity"/>
    <property type="evidence" value="ECO:0007669"/>
    <property type="project" value="UniProtKB-EC"/>
</dbReference>
<feature type="compositionally biased region" description="Low complexity" evidence="14">
    <location>
        <begin position="205"/>
        <end position="229"/>
    </location>
</feature>
<keyword evidence="4" id="KW-0227">DNA damage</keyword>
<comment type="similarity">
    <text evidence="2">Belongs to the type-1 OGG1 family.</text>
</comment>
<dbReference type="InterPro" id="IPR003265">
    <property type="entry name" value="HhH-GPD_domain"/>
</dbReference>
<keyword evidence="9" id="KW-0511">Multifunctional enzyme</keyword>
<evidence type="ECO:0000256" key="11">
    <source>
        <dbReference type="ARBA" id="ARBA00025652"/>
    </source>
</evidence>
<evidence type="ECO:0000256" key="13">
    <source>
        <dbReference type="ARBA" id="ARBA00073127"/>
    </source>
</evidence>
<dbReference type="InterPro" id="IPR011257">
    <property type="entry name" value="DNA_glycosylase"/>
</dbReference>
<keyword evidence="6" id="KW-0234">DNA repair</keyword>
<accession>A0A9W9Z0R8</accession>
<dbReference type="GO" id="GO:0005634">
    <property type="term" value="C:nucleus"/>
    <property type="evidence" value="ECO:0007669"/>
    <property type="project" value="UniProtKB-SubCell"/>
</dbReference>